<name>A0A4Y2M143_ARAVE</name>
<evidence type="ECO:0000313" key="2">
    <source>
        <dbReference type="Proteomes" id="UP000499080"/>
    </source>
</evidence>
<organism evidence="1 2">
    <name type="scientific">Araneus ventricosus</name>
    <name type="common">Orbweaver spider</name>
    <name type="synonym">Epeira ventricosa</name>
    <dbReference type="NCBI Taxonomy" id="182803"/>
    <lineage>
        <taxon>Eukaryota</taxon>
        <taxon>Metazoa</taxon>
        <taxon>Ecdysozoa</taxon>
        <taxon>Arthropoda</taxon>
        <taxon>Chelicerata</taxon>
        <taxon>Arachnida</taxon>
        <taxon>Araneae</taxon>
        <taxon>Araneomorphae</taxon>
        <taxon>Entelegynae</taxon>
        <taxon>Araneoidea</taxon>
        <taxon>Araneidae</taxon>
        <taxon>Araneus</taxon>
    </lineage>
</organism>
<comment type="caution">
    <text evidence="1">The sequence shown here is derived from an EMBL/GenBank/DDBJ whole genome shotgun (WGS) entry which is preliminary data.</text>
</comment>
<protein>
    <submittedName>
        <fullName evidence="1">Uncharacterized protein</fullName>
    </submittedName>
</protein>
<dbReference type="Proteomes" id="UP000499080">
    <property type="component" value="Unassembled WGS sequence"/>
</dbReference>
<proteinExistence type="predicted"/>
<evidence type="ECO:0000313" key="1">
    <source>
        <dbReference type="EMBL" id="GBN20701.1"/>
    </source>
</evidence>
<keyword evidence="2" id="KW-1185">Reference proteome</keyword>
<dbReference type="EMBL" id="BGPR01006649">
    <property type="protein sequence ID" value="GBN20701.1"/>
    <property type="molecule type" value="Genomic_DNA"/>
</dbReference>
<reference evidence="1 2" key="1">
    <citation type="journal article" date="2019" name="Sci. Rep.">
        <title>Orb-weaving spider Araneus ventricosus genome elucidates the spidroin gene catalogue.</title>
        <authorList>
            <person name="Kono N."/>
            <person name="Nakamura H."/>
            <person name="Ohtoshi R."/>
            <person name="Moran D.A.P."/>
            <person name="Shinohara A."/>
            <person name="Yoshida Y."/>
            <person name="Fujiwara M."/>
            <person name="Mori M."/>
            <person name="Tomita M."/>
            <person name="Arakawa K."/>
        </authorList>
    </citation>
    <scope>NUCLEOTIDE SEQUENCE [LARGE SCALE GENOMIC DNA]</scope>
</reference>
<dbReference type="AlphaFoldDB" id="A0A4Y2M143"/>
<sequence>MGISAAFVRTSVISEASLIKRPAAGPQKRSLPTGPCLLSAITDNINNITRIIKNCKLKLIEAQGPLHYSLERKTIDPISPPGTTSFHWSVDQMEGLEPCEAGAQYRTASGLCSHIRNYRLKVPSEKEH</sequence>
<accession>A0A4Y2M143</accession>
<gene>
    <name evidence="1" type="ORF">AVEN_264477_1</name>
</gene>